<dbReference type="Gene3D" id="3.40.50.1000">
    <property type="entry name" value="HAD superfamily/HAD-like"/>
    <property type="match status" value="1"/>
</dbReference>
<dbReference type="SFLD" id="SFLDS00003">
    <property type="entry name" value="Haloacid_Dehalogenase"/>
    <property type="match status" value="1"/>
</dbReference>
<organism evidence="4 5">
    <name type="scientific">Pseudomonas asplenii</name>
    <dbReference type="NCBI Taxonomy" id="53407"/>
    <lineage>
        <taxon>Bacteria</taxon>
        <taxon>Pseudomonadati</taxon>
        <taxon>Pseudomonadota</taxon>
        <taxon>Gammaproteobacteria</taxon>
        <taxon>Pseudomonadales</taxon>
        <taxon>Pseudomonadaceae</taxon>
        <taxon>Pseudomonas</taxon>
    </lineage>
</organism>
<dbReference type="InterPro" id="IPR051400">
    <property type="entry name" value="HAD-like_hydrolase"/>
</dbReference>
<evidence type="ECO:0000256" key="1">
    <source>
        <dbReference type="ARBA" id="ARBA00001946"/>
    </source>
</evidence>
<dbReference type="PANTHER" id="PTHR46470">
    <property type="entry name" value="N-ACYLNEURAMINATE-9-PHOSPHATASE"/>
    <property type="match status" value="1"/>
</dbReference>
<name>A0A1H1SHR8_9PSED</name>
<proteinExistence type="predicted"/>
<dbReference type="SFLD" id="SFLDG01129">
    <property type="entry name" value="C1.5:_HAD__Beta-PGM__Phosphata"/>
    <property type="match status" value="1"/>
</dbReference>
<keyword evidence="5" id="KW-1185">Reference proteome</keyword>
<dbReference type="InterPro" id="IPR036412">
    <property type="entry name" value="HAD-like_sf"/>
</dbReference>
<dbReference type="Pfam" id="PF00702">
    <property type="entry name" value="Hydrolase"/>
    <property type="match status" value="1"/>
</dbReference>
<dbReference type="InterPro" id="IPR006439">
    <property type="entry name" value="HAD-SF_hydro_IA"/>
</dbReference>
<dbReference type="NCBIfam" id="TIGR01509">
    <property type="entry name" value="HAD-SF-IA-v3"/>
    <property type="match status" value="1"/>
</dbReference>
<dbReference type="Proteomes" id="UP000199524">
    <property type="component" value="Chromosome I"/>
</dbReference>
<comment type="cofactor">
    <cofactor evidence="1">
        <name>Mg(2+)</name>
        <dbReference type="ChEBI" id="CHEBI:18420"/>
    </cofactor>
</comment>
<keyword evidence="3" id="KW-0460">Magnesium</keyword>
<accession>A0A1H1SHR8</accession>
<evidence type="ECO:0000256" key="2">
    <source>
        <dbReference type="ARBA" id="ARBA00022801"/>
    </source>
</evidence>
<protein>
    <submittedName>
        <fullName evidence="4">Putative hydrolase of the HAD superfamily</fullName>
    </submittedName>
</protein>
<dbReference type="PANTHER" id="PTHR46470:SF4">
    <property type="entry name" value="5-AMINO-6-(5-PHOSPHO-D-RIBITYLAMINO)URACIL PHOSPHATASE YIGB"/>
    <property type="match status" value="1"/>
</dbReference>
<dbReference type="InterPro" id="IPR023214">
    <property type="entry name" value="HAD_sf"/>
</dbReference>
<dbReference type="AlphaFoldDB" id="A0A1H1SHR8"/>
<sequence length="238" mass="26354">MTIELVTFDLDDTLWDTAPVIHSAENILREWLAAHAPDLGGVPIEHLWAIRERILLQEPPLKHRISALRRRVLFHALEEAGYPHAQASSLAEEAFEVFIHARHQIEVFPEVEPTLEVLGRSFALGVVTNGNADVRRLGLADYFRFALCAEDIGIAKPDSRLFHEALSRGGNISASAAVHIGDHPGDDIAGAQQAGLRAVWYNPTGKAWEAERHPDAEIRSLTELPALLAAWNRQPARS</sequence>
<reference evidence="5" key="1">
    <citation type="submission" date="2016-10" db="EMBL/GenBank/DDBJ databases">
        <authorList>
            <person name="Varghese N."/>
            <person name="Submissions S."/>
        </authorList>
    </citation>
    <scope>NUCLEOTIDE SEQUENCE [LARGE SCALE GENOMIC DNA]</scope>
    <source>
        <strain evidence="5">ATCC 23835</strain>
    </source>
</reference>
<dbReference type="Gene3D" id="1.20.120.1600">
    <property type="match status" value="1"/>
</dbReference>
<dbReference type="SUPFAM" id="SSF56784">
    <property type="entry name" value="HAD-like"/>
    <property type="match status" value="1"/>
</dbReference>
<dbReference type="RefSeq" id="WP_090203969.1">
    <property type="nucleotide sequence ID" value="NZ_LT629777.1"/>
</dbReference>
<evidence type="ECO:0000313" key="4">
    <source>
        <dbReference type="EMBL" id="SDS47413.1"/>
    </source>
</evidence>
<evidence type="ECO:0000313" key="5">
    <source>
        <dbReference type="Proteomes" id="UP000199524"/>
    </source>
</evidence>
<keyword evidence="2 4" id="KW-0378">Hydrolase</keyword>
<dbReference type="EMBL" id="LT629777">
    <property type="protein sequence ID" value="SDS47413.1"/>
    <property type="molecule type" value="Genomic_DNA"/>
</dbReference>
<dbReference type="GeneID" id="300206703"/>
<dbReference type="GO" id="GO:0016787">
    <property type="term" value="F:hydrolase activity"/>
    <property type="evidence" value="ECO:0007669"/>
    <property type="project" value="UniProtKB-KW"/>
</dbReference>
<gene>
    <name evidence="4" type="ORF">SAMN05216598_1702</name>
</gene>
<dbReference type="NCBIfam" id="TIGR01549">
    <property type="entry name" value="HAD-SF-IA-v1"/>
    <property type="match status" value="1"/>
</dbReference>
<dbReference type="GO" id="GO:0009231">
    <property type="term" value="P:riboflavin biosynthetic process"/>
    <property type="evidence" value="ECO:0007669"/>
    <property type="project" value="TreeGrafter"/>
</dbReference>
<evidence type="ECO:0000256" key="3">
    <source>
        <dbReference type="ARBA" id="ARBA00022842"/>
    </source>
</evidence>